<evidence type="ECO:0008006" key="5">
    <source>
        <dbReference type="Google" id="ProtNLM"/>
    </source>
</evidence>
<dbReference type="InterPro" id="IPR015943">
    <property type="entry name" value="WD40/YVTN_repeat-like_dom_sf"/>
</dbReference>
<dbReference type="SUPFAM" id="SSF110296">
    <property type="entry name" value="Oligoxyloglucan reducing end-specific cellobiohydrolase"/>
    <property type="match status" value="3"/>
</dbReference>
<protein>
    <recommendedName>
        <fullName evidence="5">Sortilin N-terminal domain-containing protein</fullName>
    </recommendedName>
</protein>
<reference evidence="3 4" key="1">
    <citation type="submission" date="2016-10" db="EMBL/GenBank/DDBJ databases">
        <authorList>
            <person name="de Groot N.N."/>
        </authorList>
    </citation>
    <scope>NUCLEOTIDE SEQUENCE [LARGE SCALE GENOMIC DNA]</scope>
    <source>
        <strain evidence="3 4">DSM 22489</strain>
    </source>
</reference>
<dbReference type="GO" id="GO:0010411">
    <property type="term" value="P:xyloglucan metabolic process"/>
    <property type="evidence" value="ECO:0007669"/>
    <property type="project" value="TreeGrafter"/>
</dbReference>
<proteinExistence type="predicted"/>
<dbReference type="Proteomes" id="UP000236728">
    <property type="component" value="Unassembled WGS sequence"/>
</dbReference>
<dbReference type="EMBL" id="FNVA01000005">
    <property type="protein sequence ID" value="SEG42916.1"/>
    <property type="molecule type" value="Genomic_DNA"/>
</dbReference>
<gene>
    <name evidence="3" type="ORF">SAMN05421819_2887</name>
</gene>
<organism evidence="3 4">
    <name type="scientific">Bryocella elongata</name>
    <dbReference type="NCBI Taxonomy" id="863522"/>
    <lineage>
        <taxon>Bacteria</taxon>
        <taxon>Pseudomonadati</taxon>
        <taxon>Acidobacteriota</taxon>
        <taxon>Terriglobia</taxon>
        <taxon>Terriglobales</taxon>
        <taxon>Acidobacteriaceae</taxon>
        <taxon>Bryocella</taxon>
    </lineage>
</organism>
<keyword evidence="4" id="KW-1185">Reference proteome</keyword>
<feature type="signal peptide" evidence="2">
    <location>
        <begin position="1"/>
        <end position="26"/>
    </location>
</feature>
<evidence type="ECO:0000313" key="3">
    <source>
        <dbReference type="EMBL" id="SEG42916.1"/>
    </source>
</evidence>
<dbReference type="InterPro" id="IPR052025">
    <property type="entry name" value="Xyloglucanase_GH74"/>
</dbReference>
<evidence type="ECO:0000313" key="4">
    <source>
        <dbReference type="Proteomes" id="UP000236728"/>
    </source>
</evidence>
<dbReference type="Gene3D" id="2.130.10.10">
    <property type="entry name" value="YVTN repeat-like/Quinoprotein amine dehydrogenase"/>
    <property type="match status" value="3"/>
</dbReference>
<dbReference type="AlphaFoldDB" id="A0A1H6A595"/>
<dbReference type="PANTHER" id="PTHR43739:SF5">
    <property type="entry name" value="EXO-ALPHA-SIALIDASE"/>
    <property type="match status" value="1"/>
</dbReference>
<sequence length="777" mass="83893">MSRAGRAVVFPMGTSRLRLFWMLSLAFVSLPLATSCAPAAAQRAGDFAVIGPGGGGAMFHPTISPIDPQTVLVGCDMSGSYITHDGGLHWRMFNLLGAARDFAFDPLDRKVMYALTVGLWRSVDEGATWELVLPSPKQIVGVDDSSDDADINLRSPAPPGSQGPPGVAAIAVDPRDGRLWAATEGVPELLWSSADHGTHWREEKMLPAKVERLLVAADGVWLAGPKGFWRLSDKKIFAPSVSPTDYWSSVALDGPDKAAAGPVTLMGVHDDVLYVVNASKDGPTQWHKAELPGTDAKVALAAGGHDGKTIFAAFSDLKDAGQTWDGIARSQDGGQTWTLVWKDSGPGADNVQDAWITPFLGSMWGGVPHGIAVAPGKHGTVYSTDDGRAMKSTDGGDHWEAVYSHSGPDGGAVTNGLDVLNNYVVSFDPFNPRRIFVGYTDIGLFRSEDGGESWWASRQGVPFALANTAYDVVFDPAVRNKMWVAYSDQHDLPSPRVWRNRPVTHFRGAVYLSVNGGRSWTNTFAGVPPGAVTSLVLDPKSPVGQRTLYASVLGRGVAKSVDDGKSWKLMNQGIADEYPRTYRIVLAPDGSLFVTVPRKTSANLSGPDTDGQMYHSVDGAQSWHRVELPHGVNDPYEVLVDPRDATRLYLAAWPRPVGNKGSNGGIFLSTDSGAHWRLIFDRNQHIFSVTCNPENPDELYATGYESSAWISSDKGEHWRRMEGYNFLWGHRVTADPVRPGWVYINTFGGGVWHGRTDGKAGVEDIATPVLQPVGTGK</sequence>
<evidence type="ECO:0000256" key="1">
    <source>
        <dbReference type="SAM" id="MobiDB-lite"/>
    </source>
</evidence>
<dbReference type="CDD" id="cd15482">
    <property type="entry name" value="Sialidase_non-viral"/>
    <property type="match status" value="3"/>
</dbReference>
<name>A0A1H6A595_9BACT</name>
<keyword evidence="2" id="KW-0732">Signal</keyword>
<accession>A0A1H6A595</accession>
<feature type="region of interest" description="Disordered" evidence="1">
    <location>
        <begin position="146"/>
        <end position="166"/>
    </location>
</feature>
<evidence type="ECO:0000256" key="2">
    <source>
        <dbReference type="SAM" id="SignalP"/>
    </source>
</evidence>
<feature type="chain" id="PRO_5009292268" description="Sortilin N-terminal domain-containing protein" evidence="2">
    <location>
        <begin position="27"/>
        <end position="777"/>
    </location>
</feature>
<dbReference type="PANTHER" id="PTHR43739">
    <property type="entry name" value="XYLOGLUCANASE (EUROFUNG)"/>
    <property type="match status" value="1"/>
</dbReference>